<keyword evidence="2" id="KW-1185">Reference proteome</keyword>
<organism evidence="1 2">
    <name type="scientific">Cohnella nanjingensis</name>
    <dbReference type="NCBI Taxonomy" id="1387779"/>
    <lineage>
        <taxon>Bacteria</taxon>
        <taxon>Bacillati</taxon>
        <taxon>Bacillota</taxon>
        <taxon>Bacilli</taxon>
        <taxon>Bacillales</taxon>
        <taxon>Paenibacillaceae</taxon>
        <taxon>Cohnella</taxon>
    </lineage>
</organism>
<comment type="caution">
    <text evidence="1">The sequence shown here is derived from an EMBL/GenBank/DDBJ whole genome shotgun (WGS) entry which is preliminary data.</text>
</comment>
<dbReference type="EMBL" id="JACJVP010000020">
    <property type="protein sequence ID" value="MBB6671391.1"/>
    <property type="molecule type" value="Genomic_DNA"/>
</dbReference>
<sequence length="195" mass="21565">MASKRKTNPNRFVTAELLRRMATVMLPFYGAVAARDGFARQWSRALLALDLDRMLKLLRAVSRGARKEPLGIGTNAIGYFVSFSAAEPIGQYADGVTIPPGTVQYTFETRIHRAVAKAVIPLYRSLAGNPRFAASLARAIRGNDRPAAIRLVRSRIRTAALKEIAIESSGVALTFKFKSTKYEYRNLFFQDIPGA</sequence>
<gene>
    <name evidence="1" type="ORF">H7C19_11940</name>
</gene>
<accession>A0A7X0RPY9</accession>
<name>A0A7X0RPY9_9BACL</name>
<dbReference type="AlphaFoldDB" id="A0A7X0RPY9"/>
<evidence type="ECO:0000313" key="1">
    <source>
        <dbReference type="EMBL" id="MBB6671391.1"/>
    </source>
</evidence>
<evidence type="ECO:0000313" key="2">
    <source>
        <dbReference type="Proteomes" id="UP000547209"/>
    </source>
</evidence>
<proteinExistence type="predicted"/>
<dbReference type="Proteomes" id="UP000547209">
    <property type="component" value="Unassembled WGS sequence"/>
</dbReference>
<reference evidence="1 2" key="1">
    <citation type="submission" date="2020-08" db="EMBL/GenBank/DDBJ databases">
        <title>Cohnella phylogeny.</title>
        <authorList>
            <person name="Dunlap C."/>
        </authorList>
    </citation>
    <scope>NUCLEOTIDE SEQUENCE [LARGE SCALE GENOMIC DNA]</scope>
    <source>
        <strain evidence="1 2">DSM 28246</strain>
    </source>
</reference>
<dbReference type="RefSeq" id="WP_185142866.1">
    <property type="nucleotide sequence ID" value="NZ_JACJVP010000020.1"/>
</dbReference>
<protein>
    <submittedName>
        <fullName evidence="1">Uncharacterized protein</fullName>
    </submittedName>
</protein>